<keyword evidence="2" id="KW-1185">Reference proteome</keyword>
<evidence type="ECO:0000313" key="1">
    <source>
        <dbReference type="EMBL" id="KAI0036083.1"/>
    </source>
</evidence>
<name>A0ACB8QX31_9AGAM</name>
<proteinExistence type="predicted"/>
<comment type="caution">
    <text evidence="1">The sequence shown here is derived from an EMBL/GenBank/DDBJ whole genome shotgun (WGS) entry which is preliminary data.</text>
</comment>
<organism evidence="1 2">
    <name type="scientific">Vararia minispora EC-137</name>
    <dbReference type="NCBI Taxonomy" id="1314806"/>
    <lineage>
        <taxon>Eukaryota</taxon>
        <taxon>Fungi</taxon>
        <taxon>Dikarya</taxon>
        <taxon>Basidiomycota</taxon>
        <taxon>Agaricomycotina</taxon>
        <taxon>Agaricomycetes</taxon>
        <taxon>Russulales</taxon>
        <taxon>Lachnocladiaceae</taxon>
        <taxon>Vararia</taxon>
    </lineage>
</organism>
<reference evidence="1" key="1">
    <citation type="submission" date="2021-02" db="EMBL/GenBank/DDBJ databases">
        <authorList>
            <consortium name="DOE Joint Genome Institute"/>
            <person name="Ahrendt S."/>
            <person name="Looney B.P."/>
            <person name="Miyauchi S."/>
            <person name="Morin E."/>
            <person name="Drula E."/>
            <person name="Courty P.E."/>
            <person name="Chicoki N."/>
            <person name="Fauchery L."/>
            <person name="Kohler A."/>
            <person name="Kuo A."/>
            <person name="Labutti K."/>
            <person name="Pangilinan J."/>
            <person name="Lipzen A."/>
            <person name="Riley R."/>
            <person name="Andreopoulos W."/>
            <person name="He G."/>
            <person name="Johnson J."/>
            <person name="Barry K.W."/>
            <person name="Grigoriev I.V."/>
            <person name="Nagy L."/>
            <person name="Hibbett D."/>
            <person name="Henrissat B."/>
            <person name="Matheny P.B."/>
            <person name="Labbe J."/>
            <person name="Martin F."/>
        </authorList>
    </citation>
    <scope>NUCLEOTIDE SEQUENCE</scope>
    <source>
        <strain evidence="1">EC-137</strain>
    </source>
</reference>
<dbReference type="Proteomes" id="UP000814128">
    <property type="component" value="Unassembled WGS sequence"/>
</dbReference>
<gene>
    <name evidence="1" type="ORF">K488DRAFT_41888</name>
</gene>
<dbReference type="EMBL" id="MU273476">
    <property type="protein sequence ID" value="KAI0036083.1"/>
    <property type="molecule type" value="Genomic_DNA"/>
</dbReference>
<accession>A0ACB8QX31</accession>
<reference evidence="1" key="2">
    <citation type="journal article" date="2022" name="New Phytol.">
        <title>Evolutionary transition to the ectomycorrhizal habit in the genomes of a hyperdiverse lineage of mushroom-forming fungi.</title>
        <authorList>
            <person name="Looney B."/>
            <person name="Miyauchi S."/>
            <person name="Morin E."/>
            <person name="Drula E."/>
            <person name="Courty P.E."/>
            <person name="Kohler A."/>
            <person name="Kuo A."/>
            <person name="LaButti K."/>
            <person name="Pangilinan J."/>
            <person name="Lipzen A."/>
            <person name="Riley R."/>
            <person name="Andreopoulos W."/>
            <person name="He G."/>
            <person name="Johnson J."/>
            <person name="Nolan M."/>
            <person name="Tritt A."/>
            <person name="Barry K.W."/>
            <person name="Grigoriev I.V."/>
            <person name="Nagy L.G."/>
            <person name="Hibbett D."/>
            <person name="Henrissat B."/>
            <person name="Matheny P.B."/>
            <person name="Labbe J."/>
            <person name="Martin F.M."/>
        </authorList>
    </citation>
    <scope>NUCLEOTIDE SEQUENCE</scope>
    <source>
        <strain evidence="1">EC-137</strain>
    </source>
</reference>
<sequence>TGKSAIAHTIGNRFGTMHRLGLFFCVDRERQSEWDCKYVFSTIAWNLAG</sequence>
<feature type="non-terminal residue" evidence="1">
    <location>
        <position position="1"/>
    </location>
</feature>
<protein>
    <submittedName>
        <fullName evidence="1">Uncharacterized protein</fullName>
    </submittedName>
</protein>
<evidence type="ECO:0000313" key="2">
    <source>
        <dbReference type="Proteomes" id="UP000814128"/>
    </source>
</evidence>